<dbReference type="InterPro" id="IPR054712">
    <property type="entry name" value="Cas3-like_dom"/>
</dbReference>
<gene>
    <name evidence="12" type="primary">cas3</name>
    <name evidence="12" type="ORF">H9980_12810</name>
</gene>
<evidence type="ECO:0000259" key="10">
    <source>
        <dbReference type="PROSITE" id="PS51194"/>
    </source>
</evidence>
<dbReference type="GO" id="GO:0051607">
    <property type="term" value="P:defense response to virus"/>
    <property type="evidence" value="ECO:0007669"/>
    <property type="project" value="UniProtKB-KW"/>
</dbReference>
<keyword evidence="8" id="KW-0067">ATP-binding</keyword>
<dbReference type="Pfam" id="PF22590">
    <property type="entry name" value="Cas3-like_C_2"/>
    <property type="match status" value="1"/>
</dbReference>
<evidence type="ECO:0000256" key="9">
    <source>
        <dbReference type="ARBA" id="ARBA00023118"/>
    </source>
</evidence>
<dbReference type="PROSITE" id="PS51194">
    <property type="entry name" value="HELICASE_CTER"/>
    <property type="match status" value="1"/>
</dbReference>
<comment type="caution">
    <text evidence="12">The sequence shown here is derived from an EMBL/GenBank/DDBJ whole genome shotgun (WGS) entry which is preliminary data.</text>
</comment>
<dbReference type="SUPFAM" id="SSF52540">
    <property type="entry name" value="P-loop containing nucleoside triphosphate hydrolases"/>
    <property type="match status" value="1"/>
</dbReference>
<dbReference type="NCBIfam" id="TIGR01587">
    <property type="entry name" value="cas3_core"/>
    <property type="match status" value="1"/>
</dbReference>
<dbReference type="SMART" id="SM00487">
    <property type="entry name" value="DEXDc"/>
    <property type="match status" value="1"/>
</dbReference>
<dbReference type="Pfam" id="PF00270">
    <property type="entry name" value="DEAD"/>
    <property type="match status" value="1"/>
</dbReference>
<dbReference type="InterPro" id="IPR014001">
    <property type="entry name" value="Helicase_ATP-bd"/>
</dbReference>
<dbReference type="GO" id="GO:0016787">
    <property type="term" value="F:hydrolase activity"/>
    <property type="evidence" value="ECO:0007669"/>
    <property type="project" value="UniProtKB-KW"/>
</dbReference>
<comment type="similarity">
    <text evidence="2">In the central section; belongs to the CRISPR-associated helicase Cas3 family.</text>
</comment>
<dbReference type="Gene3D" id="3.40.50.300">
    <property type="entry name" value="P-loop containing nucleotide triphosphate hydrolases"/>
    <property type="match status" value="2"/>
</dbReference>
<evidence type="ECO:0000256" key="4">
    <source>
        <dbReference type="ARBA" id="ARBA00022723"/>
    </source>
</evidence>
<keyword evidence="3" id="KW-0540">Nuclease</keyword>
<dbReference type="InterPro" id="IPR050547">
    <property type="entry name" value="DEAD_box_RNA_helicases"/>
</dbReference>
<evidence type="ECO:0000256" key="5">
    <source>
        <dbReference type="ARBA" id="ARBA00022741"/>
    </source>
</evidence>
<dbReference type="NCBIfam" id="TIGR01596">
    <property type="entry name" value="cas3_HD"/>
    <property type="match status" value="1"/>
</dbReference>
<evidence type="ECO:0000256" key="6">
    <source>
        <dbReference type="ARBA" id="ARBA00022801"/>
    </source>
</evidence>
<dbReference type="InterPro" id="IPR011545">
    <property type="entry name" value="DEAD/DEAH_box_helicase_dom"/>
</dbReference>
<dbReference type="InterPro" id="IPR006483">
    <property type="entry name" value="CRISPR-assoc_Cas3_HD"/>
</dbReference>
<dbReference type="InterPro" id="IPR038257">
    <property type="entry name" value="CRISPR-assoc_Cas3_HD_sf"/>
</dbReference>
<dbReference type="GO" id="GO:0003723">
    <property type="term" value="F:RNA binding"/>
    <property type="evidence" value="ECO:0007669"/>
    <property type="project" value="TreeGrafter"/>
</dbReference>
<keyword evidence="4" id="KW-0479">Metal-binding</keyword>
<feature type="domain" description="HD Cas3-type" evidence="11">
    <location>
        <begin position="12"/>
        <end position="186"/>
    </location>
</feature>
<dbReference type="InterPro" id="IPR027417">
    <property type="entry name" value="P-loop_NTPase"/>
</dbReference>
<comment type="similarity">
    <text evidence="1">In the N-terminal section; belongs to the CRISPR-associated nuclease Cas3-HD family.</text>
</comment>
<dbReference type="InterPro" id="IPR001650">
    <property type="entry name" value="Helicase_C-like"/>
</dbReference>
<dbReference type="GO" id="GO:0003724">
    <property type="term" value="F:RNA helicase activity"/>
    <property type="evidence" value="ECO:0007669"/>
    <property type="project" value="TreeGrafter"/>
</dbReference>
<name>A0A9D2BPI5_9FIRM</name>
<dbReference type="Proteomes" id="UP000886724">
    <property type="component" value="Unassembled WGS sequence"/>
</dbReference>
<keyword evidence="6" id="KW-0378">Hydrolase</keyword>
<keyword evidence="5" id="KW-0547">Nucleotide-binding</keyword>
<dbReference type="EMBL" id="DXET01000290">
    <property type="protein sequence ID" value="HIX82829.1"/>
    <property type="molecule type" value="Genomic_DNA"/>
</dbReference>
<evidence type="ECO:0000259" key="11">
    <source>
        <dbReference type="PROSITE" id="PS51643"/>
    </source>
</evidence>
<dbReference type="Gene3D" id="1.10.3210.30">
    <property type="match status" value="1"/>
</dbReference>
<sequence>MDKKYDIYYAKSINENISIKEHTQMVLDSYHELLKLKNKYFNDELNKMIETSIKYHDIGKVNNIFQEKMRRHYNNDEIPHGYLSALTIRLKDLDPSIKEFKHFKTIINAVYYHHRRNIYNEKEIEDFAKNHFEKQLEYYLGNRYQGVRYDNLNRIYTRDLSSPITKLEEWIEFVTVKGILNRCDWSASGNLAIEIEAEQSMKNNILKRFNPNNVQQFMMEHDNENVAIIASTGAGKTEAALLWLNDEKGFFTLPMKVSANAIYQRIKNHYLLPVNNQEKVAILHGDCYKLYENNGDNDLSNYHNARNLAYPLTVCTIDQIFKFAYRALGTEHLLATLKYSKVIIDELQAYSPDMLATIITALKYINKIGGKFAIITATLPQFILNELSTCNIKYKRFIGNIDNRHKIMIHEDDILNDLDSILDDAQSKKVLIICNTVNSAQKLYNEFLELNSDVEIHLLHSRYTKKHRQILEDDVIEFSKSDRVGICISTQIVEASLDIDFDVLYTYLSSIDSLIQRMGRVYRKRENSHQLSNVHIYTFKDGIGYVYDKTIFERTLDVLKGYHNQIFLEEDKVNCMDKVYNRKELEKTKYMKIYNEKMEYLSNLTALQVEKSEVDNKFRNINSIYILPERFYDLKEIKSLIDQIINDKKNTTKRYELLNNLIDYCIPYTIYRPLNSKGYIDTKSCIDGEAIHRARCKYDFDEETHKGIGLVINEIDDNELNDKYI</sequence>
<dbReference type="PROSITE" id="PS51643">
    <property type="entry name" value="HD_CAS3"/>
    <property type="match status" value="1"/>
</dbReference>
<feature type="domain" description="Helicase C-terminal" evidence="10">
    <location>
        <begin position="417"/>
        <end position="574"/>
    </location>
</feature>
<dbReference type="AlphaFoldDB" id="A0A9D2BPI5"/>
<organism evidence="12 13">
    <name type="scientific">Candidatus Erysipelatoclostridium merdavium</name>
    <dbReference type="NCBI Taxonomy" id="2838566"/>
    <lineage>
        <taxon>Bacteria</taxon>
        <taxon>Bacillati</taxon>
        <taxon>Bacillota</taxon>
        <taxon>Erysipelotrichia</taxon>
        <taxon>Erysipelotrichales</taxon>
        <taxon>Erysipelotrichales incertae sedis</taxon>
    </lineage>
</organism>
<dbReference type="PANTHER" id="PTHR47963">
    <property type="entry name" value="DEAD-BOX ATP-DEPENDENT RNA HELICASE 47, MITOCHONDRIAL"/>
    <property type="match status" value="1"/>
</dbReference>
<evidence type="ECO:0000256" key="1">
    <source>
        <dbReference type="ARBA" id="ARBA00006847"/>
    </source>
</evidence>
<dbReference type="PANTHER" id="PTHR47963:SF9">
    <property type="entry name" value="CRISPR-ASSOCIATED ENDONUCLEASE_HELICASE CAS3"/>
    <property type="match status" value="1"/>
</dbReference>
<evidence type="ECO:0000256" key="2">
    <source>
        <dbReference type="ARBA" id="ARBA00009046"/>
    </source>
</evidence>
<evidence type="ECO:0000256" key="7">
    <source>
        <dbReference type="ARBA" id="ARBA00022806"/>
    </source>
</evidence>
<evidence type="ECO:0000256" key="8">
    <source>
        <dbReference type="ARBA" id="ARBA00022840"/>
    </source>
</evidence>
<dbReference type="GO" id="GO:0004518">
    <property type="term" value="F:nuclease activity"/>
    <property type="evidence" value="ECO:0007669"/>
    <property type="project" value="UniProtKB-KW"/>
</dbReference>
<dbReference type="GO" id="GO:0046872">
    <property type="term" value="F:metal ion binding"/>
    <property type="evidence" value="ECO:0007669"/>
    <property type="project" value="UniProtKB-KW"/>
</dbReference>
<keyword evidence="7" id="KW-0347">Helicase</keyword>
<accession>A0A9D2BPI5</accession>
<reference evidence="12" key="1">
    <citation type="journal article" date="2021" name="PeerJ">
        <title>Extensive microbial diversity within the chicken gut microbiome revealed by metagenomics and culture.</title>
        <authorList>
            <person name="Gilroy R."/>
            <person name="Ravi A."/>
            <person name="Getino M."/>
            <person name="Pursley I."/>
            <person name="Horton D.L."/>
            <person name="Alikhan N.F."/>
            <person name="Baker D."/>
            <person name="Gharbi K."/>
            <person name="Hall N."/>
            <person name="Watson M."/>
            <person name="Adriaenssens E.M."/>
            <person name="Foster-Nyarko E."/>
            <person name="Jarju S."/>
            <person name="Secka A."/>
            <person name="Antonio M."/>
            <person name="Oren A."/>
            <person name="Chaudhuri R.R."/>
            <person name="La Ragione R."/>
            <person name="Hildebrand F."/>
            <person name="Pallen M.J."/>
        </authorList>
    </citation>
    <scope>NUCLEOTIDE SEQUENCE</scope>
    <source>
        <strain evidence="12">ChiGjej1B1-14440</strain>
    </source>
</reference>
<dbReference type="CDD" id="cd09641">
    <property type="entry name" value="Cas3''_I"/>
    <property type="match status" value="1"/>
</dbReference>
<dbReference type="InterPro" id="IPR006474">
    <property type="entry name" value="Helicase_Cas3_CRISPR-ass_core"/>
</dbReference>
<evidence type="ECO:0000256" key="3">
    <source>
        <dbReference type="ARBA" id="ARBA00022722"/>
    </source>
</evidence>
<reference evidence="12" key="2">
    <citation type="submission" date="2021-04" db="EMBL/GenBank/DDBJ databases">
        <authorList>
            <person name="Gilroy R."/>
        </authorList>
    </citation>
    <scope>NUCLEOTIDE SEQUENCE</scope>
    <source>
        <strain evidence="12">ChiGjej1B1-14440</strain>
    </source>
</reference>
<proteinExistence type="inferred from homology"/>
<evidence type="ECO:0000313" key="13">
    <source>
        <dbReference type="Proteomes" id="UP000886724"/>
    </source>
</evidence>
<evidence type="ECO:0000313" key="12">
    <source>
        <dbReference type="EMBL" id="HIX82829.1"/>
    </source>
</evidence>
<protein>
    <submittedName>
        <fullName evidence="12">CRISPR-associated helicase Cas3</fullName>
    </submittedName>
</protein>
<dbReference type="SMART" id="SM00490">
    <property type="entry name" value="HELICc"/>
    <property type="match status" value="1"/>
</dbReference>
<keyword evidence="9" id="KW-0051">Antiviral defense</keyword>
<dbReference type="GO" id="GO:0005524">
    <property type="term" value="F:ATP binding"/>
    <property type="evidence" value="ECO:0007669"/>
    <property type="project" value="UniProtKB-KW"/>
</dbReference>